<evidence type="ECO:0000259" key="4">
    <source>
        <dbReference type="PROSITE" id="PS51901"/>
    </source>
</evidence>
<dbReference type="SMART" id="SM00116">
    <property type="entry name" value="CBS"/>
    <property type="match status" value="2"/>
</dbReference>
<feature type="domain" description="CBS" evidence="3">
    <location>
        <begin position="13"/>
        <end position="70"/>
    </location>
</feature>
<dbReference type="Proteomes" id="UP000317265">
    <property type="component" value="Unassembled WGS sequence"/>
</dbReference>
<comment type="caution">
    <text evidence="5">The sequence shown here is derived from an EMBL/GenBank/DDBJ whole genome shotgun (WGS) entry which is preliminary data.</text>
</comment>
<evidence type="ECO:0000313" key="7">
    <source>
        <dbReference type="Proteomes" id="UP000316080"/>
    </source>
</evidence>
<reference evidence="6 8" key="1">
    <citation type="journal article" date="2019" name="Nat. Microbiol.">
        <title>Expanding anaerobic alkane metabolism in the domain of Archaea.</title>
        <authorList>
            <person name="Wang Y."/>
            <person name="Wegener G."/>
            <person name="Hou J."/>
            <person name="Wang F."/>
            <person name="Xiao X."/>
        </authorList>
    </citation>
    <scope>NUCLEOTIDE SEQUENCE [LARGE SCALE GENOMIC DNA]</scope>
    <source>
        <strain evidence="6">WYZ-LMO11</strain>
    </source>
</reference>
<dbReference type="EMBL" id="RXIH01000025">
    <property type="protein sequence ID" value="RZN56375.1"/>
    <property type="molecule type" value="Genomic_DNA"/>
</dbReference>
<dbReference type="AlphaFoldDB" id="A0A520KFU5"/>
<accession>A0A520KFU5</accession>
<evidence type="ECO:0000256" key="1">
    <source>
        <dbReference type="ARBA" id="ARBA00023122"/>
    </source>
</evidence>
<dbReference type="Gene3D" id="3.10.580.10">
    <property type="entry name" value="CBS-domain"/>
    <property type="match status" value="1"/>
</dbReference>
<evidence type="ECO:0000256" key="2">
    <source>
        <dbReference type="PROSITE-ProRule" id="PRU00703"/>
    </source>
</evidence>
<dbReference type="InterPro" id="IPR051257">
    <property type="entry name" value="Diverse_CBS-Domain"/>
</dbReference>
<dbReference type="Proteomes" id="UP000316080">
    <property type="component" value="Unassembled WGS sequence"/>
</dbReference>
<evidence type="ECO:0000313" key="5">
    <source>
        <dbReference type="EMBL" id="RZN56375.1"/>
    </source>
</evidence>
<protein>
    <submittedName>
        <fullName evidence="5">CBS domain-containing protein</fullName>
    </submittedName>
</protein>
<dbReference type="PROSITE" id="PS51901">
    <property type="entry name" value="ACP_MB"/>
    <property type="match status" value="1"/>
</dbReference>
<feature type="domain" description="CBS" evidence="3">
    <location>
        <begin position="78"/>
        <end position="133"/>
    </location>
</feature>
<dbReference type="Pfam" id="PF00571">
    <property type="entry name" value="CBS"/>
    <property type="match status" value="2"/>
</dbReference>
<feature type="domain" description="ACP-type MB" evidence="4">
    <location>
        <begin position="149"/>
        <end position="182"/>
    </location>
</feature>
<dbReference type="PANTHER" id="PTHR43080:SF2">
    <property type="entry name" value="CBS DOMAIN-CONTAINING PROTEIN"/>
    <property type="match status" value="1"/>
</dbReference>
<evidence type="ECO:0000313" key="8">
    <source>
        <dbReference type="Proteomes" id="UP000317265"/>
    </source>
</evidence>
<dbReference type="InterPro" id="IPR044065">
    <property type="entry name" value="ACP_MB"/>
</dbReference>
<proteinExistence type="predicted"/>
<reference evidence="5 7" key="2">
    <citation type="journal article" date="2019" name="Nat. Microbiol.">
        <title>Wide diversity of methane and short-chain alkane metabolisms in uncultured archaea.</title>
        <authorList>
            <person name="Borrel G."/>
            <person name="Adam P.S."/>
            <person name="McKay L.J."/>
            <person name="Chen L.X."/>
            <person name="Sierra-Garcia I.N."/>
            <person name="Sieber C.M."/>
            <person name="Letourneur Q."/>
            <person name="Ghozlane A."/>
            <person name="Andersen G.L."/>
            <person name="Li W.J."/>
            <person name="Hallam S.J."/>
            <person name="Muyzer G."/>
            <person name="de Oliveira V.M."/>
            <person name="Inskeep W.P."/>
            <person name="Banfield J.F."/>
            <person name="Gribaldo S."/>
        </authorList>
    </citation>
    <scope>NUCLEOTIDE SEQUENCE [LARGE SCALE GENOMIC DNA]</scope>
    <source>
        <strain evidence="5">Verst-YHS</strain>
    </source>
</reference>
<name>A0A520KFU5_9CREN</name>
<dbReference type="EMBL" id="QNVI01000016">
    <property type="protein sequence ID" value="TDA40035.1"/>
    <property type="molecule type" value="Genomic_DNA"/>
</dbReference>
<organism evidence="5 7">
    <name type="scientific">Thermoproteota archaeon</name>
    <dbReference type="NCBI Taxonomy" id="2056631"/>
    <lineage>
        <taxon>Archaea</taxon>
        <taxon>Thermoproteota</taxon>
    </lineage>
</organism>
<dbReference type="PROSITE" id="PS51371">
    <property type="entry name" value="CBS"/>
    <property type="match status" value="2"/>
</dbReference>
<keyword evidence="1 2" id="KW-0129">CBS domain</keyword>
<evidence type="ECO:0000259" key="3">
    <source>
        <dbReference type="PROSITE" id="PS51371"/>
    </source>
</evidence>
<evidence type="ECO:0000313" key="6">
    <source>
        <dbReference type="EMBL" id="TDA40035.1"/>
    </source>
</evidence>
<gene>
    <name evidence="6" type="ORF">DSO09_01530</name>
    <name evidence="5" type="ORF">EF809_03110</name>
</gene>
<dbReference type="PANTHER" id="PTHR43080">
    <property type="entry name" value="CBS DOMAIN-CONTAINING PROTEIN CBSX3, MITOCHONDRIAL"/>
    <property type="match status" value="1"/>
</dbReference>
<sequence length="182" mass="20537">MAKIRTLHVEDVMRKDVIKLPEEANVRKVAIEMSEKGVGSIVITHNDHPVGIITERDLVSRVIAKGLDPEKTLAKEIMSSPLFVISPKAEIMEAARKMSSLNVRRLIVVKDGKMIGIITSRDILNIAPEFIEILIEASKNRLIRTSEEEMVGYCDNCEEWSDSLKEVNGQFLCENCRLEFSQ</sequence>
<dbReference type="SUPFAM" id="SSF54631">
    <property type="entry name" value="CBS-domain pair"/>
    <property type="match status" value="1"/>
</dbReference>
<dbReference type="InterPro" id="IPR000644">
    <property type="entry name" value="CBS_dom"/>
</dbReference>
<dbReference type="InterPro" id="IPR046342">
    <property type="entry name" value="CBS_dom_sf"/>
</dbReference>